<comment type="caution">
    <text evidence="2">The sequence shown here is derived from an EMBL/GenBank/DDBJ whole genome shotgun (WGS) entry which is preliminary data.</text>
</comment>
<evidence type="ECO:0000256" key="1">
    <source>
        <dbReference type="SAM" id="Phobius"/>
    </source>
</evidence>
<sequence length="79" mass="9493">MLLMDSNDLPMYFVTFLQFVLFNRMSCFPVLWKNCTMFTEILCEVLCLYTKIACNKINGVLYVFFYQCQKIKIIVSMYR</sequence>
<accession>A0AAV3AIX0</accession>
<keyword evidence="1" id="KW-1133">Transmembrane helix</keyword>
<protein>
    <submittedName>
        <fullName evidence="2">Uncharacterized protein</fullName>
    </submittedName>
</protein>
<reference evidence="2" key="1">
    <citation type="thesis" date="2020" institute="ProQuest LLC" country="789 East Eisenhower Parkway, Ann Arbor, MI, USA">
        <title>Comparative Genomics and Chromosome Evolution.</title>
        <authorList>
            <person name="Mudd A.B."/>
        </authorList>
    </citation>
    <scope>NUCLEOTIDE SEQUENCE</scope>
    <source>
        <strain evidence="2">1538</strain>
        <tissue evidence="2">Blood</tissue>
    </source>
</reference>
<dbReference type="EMBL" id="DYDO01000006">
    <property type="protein sequence ID" value="DBA21998.1"/>
    <property type="molecule type" value="Genomic_DNA"/>
</dbReference>
<organism evidence="2 3">
    <name type="scientific">Pyxicephalus adspersus</name>
    <name type="common">African bullfrog</name>
    <dbReference type="NCBI Taxonomy" id="30357"/>
    <lineage>
        <taxon>Eukaryota</taxon>
        <taxon>Metazoa</taxon>
        <taxon>Chordata</taxon>
        <taxon>Craniata</taxon>
        <taxon>Vertebrata</taxon>
        <taxon>Euteleostomi</taxon>
        <taxon>Amphibia</taxon>
        <taxon>Batrachia</taxon>
        <taxon>Anura</taxon>
        <taxon>Neobatrachia</taxon>
        <taxon>Ranoidea</taxon>
        <taxon>Pyxicephalidae</taxon>
        <taxon>Pyxicephalinae</taxon>
        <taxon>Pyxicephalus</taxon>
    </lineage>
</organism>
<keyword evidence="1" id="KW-0472">Membrane</keyword>
<evidence type="ECO:0000313" key="3">
    <source>
        <dbReference type="Proteomes" id="UP001181693"/>
    </source>
</evidence>
<keyword evidence="3" id="KW-1185">Reference proteome</keyword>
<feature type="transmembrane region" description="Helical" evidence="1">
    <location>
        <begin position="12"/>
        <end position="32"/>
    </location>
</feature>
<dbReference type="Proteomes" id="UP001181693">
    <property type="component" value="Unassembled WGS sequence"/>
</dbReference>
<evidence type="ECO:0000313" key="2">
    <source>
        <dbReference type="EMBL" id="DBA21998.1"/>
    </source>
</evidence>
<name>A0AAV3AIX0_PYXAD</name>
<keyword evidence="1" id="KW-0812">Transmembrane</keyword>
<gene>
    <name evidence="2" type="ORF">GDO54_013099</name>
</gene>
<dbReference type="AlphaFoldDB" id="A0AAV3AIX0"/>
<proteinExistence type="predicted"/>